<reference evidence="2 4" key="1">
    <citation type="journal article" date="2015" name="Biotechnol. Bioeng.">
        <title>Genome sequence and phenotypic characterization of Caulobacter segnis.</title>
        <authorList>
            <person name="Patel S."/>
            <person name="Fletcher B."/>
            <person name="Scott D.C."/>
            <person name="Ely B."/>
        </authorList>
    </citation>
    <scope>NUCLEOTIDE SEQUENCE [LARGE SCALE GENOMIC DNA]</scope>
    <source>
        <strain evidence="2 4">PS02</strain>
    </source>
</reference>
<accession>A0A166TSD5</accession>
<keyword evidence="1" id="KW-1133">Transmembrane helix</keyword>
<feature type="transmembrane region" description="Helical" evidence="1">
    <location>
        <begin position="21"/>
        <end position="39"/>
    </location>
</feature>
<dbReference type="AlphaFoldDB" id="A0A166TSD5"/>
<keyword evidence="1" id="KW-0472">Membrane</keyword>
<dbReference type="Proteomes" id="UP000093694">
    <property type="component" value="Unassembled WGS sequence"/>
</dbReference>
<evidence type="ECO:0000313" key="4">
    <source>
        <dbReference type="Proteomes" id="UP000077384"/>
    </source>
</evidence>
<evidence type="ECO:0000313" key="2">
    <source>
        <dbReference type="EMBL" id="OAA94019.1"/>
    </source>
</evidence>
<gene>
    <name evidence="3" type="ORF">CLCOS_41390</name>
    <name evidence="2" type="ORF">WX73_03589</name>
</gene>
<evidence type="ECO:0000313" key="5">
    <source>
        <dbReference type="Proteomes" id="UP000093694"/>
    </source>
</evidence>
<dbReference type="EMBL" id="LITQ01000008">
    <property type="protein sequence ID" value="OAA94019.1"/>
    <property type="molecule type" value="Genomic_DNA"/>
</dbReference>
<protein>
    <submittedName>
        <fullName evidence="2">Uncharacterized protein</fullName>
    </submittedName>
</protein>
<reference evidence="3 5" key="2">
    <citation type="journal article" date="2016" name="Front. Microbiol.">
        <title>Industrial Acetogenic Biocatalysts: A Comparative Metabolic and Genomic Analysis.</title>
        <authorList>
            <person name="Bengelsdorf F."/>
            <person name="Poehlein A."/>
            <person name="Sonja S."/>
            <person name="Erz C."/>
            <person name="Hummel T."/>
            <person name="Hoffmeister S."/>
            <person name="Daniel R."/>
            <person name="Durre P."/>
        </authorList>
    </citation>
    <scope>NUCLEOTIDE SEQUENCE [LARGE SCALE GENOMIC DNA]</scope>
    <source>
        <strain evidence="3 5">PTA-10522</strain>
    </source>
</reference>
<dbReference type="Proteomes" id="UP000077384">
    <property type="component" value="Unassembled WGS sequence"/>
</dbReference>
<proteinExistence type="predicted"/>
<dbReference type="EMBL" id="LROR01000104">
    <property type="protein sequence ID" value="OBR90162.1"/>
    <property type="molecule type" value="Genomic_DNA"/>
</dbReference>
<sequence length="64" mass="7789">MEFYQEELIGGLMELYIHGKIIFIILIRYAIILKSWYFIRKPNSNLCLTLYQFIEVFRLISIKE</sequence>
<keyword evidence="5" id="KW-1185">Reference proteome</keyword>
<evidence type="ECO:0000256" key="1">
    <source>
        <dbReference type="SAM" id="Phobius"/>
    </source>
</evidence>
<organism evidence="2 4">
    <name type="scientific">Clostridium coskatii</name>
    <dbReference type="NCBI Taxonomy" id="1705578"/>
    <lineage>
        <taxon>Bacteria</taxon>
        <taxon>Bacillati</taxon>
        <taxon>Bacillota</taxon>
        <taxon>Clostridia</taxon>
        <taxon>Eubacteriales</taxon>
        <taxon>Clostridiaceae</taxon>
        <taxon>Clostridium</taxon>
    </lineage>
</organism>
<evidence type="ECO:0000313" key="3">
    <source>
        <dbReference type="EMBL" id="OBR90162.1"/>
    </source>
</evidence>
<comment type="caution">
    <text evidence="2">The sequence shown here is derived from an EMBL/GenBank/DDBJ whole genome shotgun (WGS) entry which is preliminary data.</text>
</comment>
<name>A0A166TSD5_9CLOT</name>
<keyword evidence="1" id="KW-0812">Transmembrane</keyword>